<dbReference type="InterPro" id="IPR000608">
    <property type="entry name" value="UBC"/>
</dbReference>
<keyword evidence="9" id="KW-1185">Reference proteome</keyword>
<dbReference type="GO" id="GO:0009982">
    <property type="term" value="F:pseudouridine synthase activity"/>
    <property type="evidence" value="ECO:0007669"/>
    <property type="project" value="InterPro"/>
</dbReference>
<dbReference type="EMBL" id="AMQN01025092">
    <property type="status" value="NOT_ANNOTATED_CDS"/>
    <property type="molecule type" value="Genomic_DNA"/>
</dbReference>
<dbReference type="SUPFAM" id="SSF54495">
    <property type="entry name" value="UBC-like"/>
    <property type="match status" value="1"/>
</dbReference>
<dbReference type="PROSITE" id="PS00183">
    <property type="entry name" value="UBC_1"/>
    <property type="match status" value="1"/>
</dbReference>
<gene>
    <name evidence="7" type="ORF">CAPTEDRAFT_224192</name>
</gene>
<dbReference type="Pfam" id="PF01142">
    <property type="entry name" value="TruD"/>
    <property type="match status" value="1"/>
</dbReference>
<evidence type="ECO:0000256" key="1">
    <source>
        <dbReference type="ARBA" id="ARBA00022679"/>
    </source>
</evidence>
<dbReference type="GO" id="GO:0016740">
    <property type="term" value="F:transferase activity"/>
    <property type="evidence" value="ECO:0007669"/>
    <property type="project" value="UniProtKB-KW"/>
</dbReference>
<dbReference type="Gene3D" id="3.10.110.10">
    <property type="entry name" value="Ubiquitin Conjugating Enzyme"/>
    <property type="match status" value="1"/>
</dbReference>
<dbReference type="InterPro" id="IPR023313">
    <property type="entry name" value="UBQ-conjugating_AS"/>
</dbReference>
<dbReference type="EMBL" id="AMQN01025091">
    <property type="status" value="NOT_ANNOTATED_CDS"/>
    <property type="molecule type" value="Genomic_DNA"/>
</dbReference>
<reference evidence="7 9" key="2">
    <citation type="journal article" date="2013" name="Nature">
        <title>Insights into bilaterian evolution from three spiralian genomes.</title>
        <authorList>
            <person name="Simakov O."/>
            <person name="Marletaz F."/>
            <person name="Cho S.J."/>
            <person name="Edsinger-Gonzales E."/>
            <person name="Havlak P."/>
            <person name="Hellsten U."/>
            <person name="Kuo D.H."/>
            <person name="Larsson T."/>
            <person name="Lv J."/>
            <person name="Arendt D."/>
            <person name="Savage R."/>
            <person name="Osoegawa K."/>
            <person name="de Jong P."/>
            <person name="Grimwood J."/>
            <person name="Chapman J.A."/>
            <person name="Shapiro H."/>
            <person name="Aerts A."/>
            <person name="Otillar R.P."/>
            <person name="Terry A.Y."/>
            <person name="Boore J.L."/>
            <person name="Grigoriev I.V."/>
            <person name="Lindberg D.R."/>
            <person name="Seaver E.C."/>
            <person name="Weisblat D.A."/>
            <person name="Putnam N.H."/>
            <person name="Rokhsar D.S."/>
        </authorList>
    </citation>
    <scope>NUCLEOTIDE SEQUENCE</scope>
    <source>
        <strain evidence="7 9">I ESC-2004</strain>
    </source>
</reference>
<dbReference type="GO" id="GO:0008033">
    <property type="term" value="P:tRNA processing"/>
    <property type="evidence" value="ECO:0007669"/>
    <property type="project" value="UniProtKB-KW"/>
</dbReference>
<reference evidence="8" key="3">
    <citation type="submission" date="2015-06" db="UniProtKB">
        <authorList>
            <consortium name="EnsemblMetazoa"/>
        </authorList>
    </citation>
    <scope>IDENTIFICATION</scope>
</reference>
<keyword evidence="3" id="KW-0833">Ubl conjugation pathway</keyword>
<dbReference type="EMBL" id="KB304142">
    <property type="protein sequence ID" value="ELU02358.1"/>
    <property type="molecule type" value="Genomic_DNA"/>
</dbReference>
<evidence type="ECO:0000256" key="4">
    <source>
        <dbReference type="PROSITE-ProRule" id="PRU10133"/>
    </source>
</evidence>
<dbReference type="InterPro" id="IPR016135">
    <property type="entry name" value="UBQ-conjugating_enzyme/RWD"/>
</dbReference>
<dbReference type="STRING" id="283909.R7UEY7"/>
<sequence>MLAPKVRFMTKIYHPNIDKLGRICLDILKVYRMSEVVKKIRTEDGGEASTSVSSEADSPTRKVAAPESDKRLQEKDCGITEYISQHKGFSGVIKQRYSDFQVNEVGLDGSVVHLTDVSAPKCDVKEAEEPQDETPSVLSEEQLKELRALSEGKDADASVFIRVGDDKAERSQVHKAIRSLFSNLDSLTEADESGARVIKVIVTNHKKCKDKRFLRNNWPSTRPVYCHFVLYKENKDTMEAVNVLAKLSKSVKLHGVSSRDSIRILTPDDVADFHITDVVLPLPGHDVQLPGNEVSDWYLQLLAADELSMQHFKHKVRDYCMPGEQRHIVVSPGELEWSTVHYNDVTLPLTLSDAERLDGKTLPPPLTEGKYKALVVEFTLSPSSYATMALREIFKEDTSSAHQTTLNVS</sequence>
<evidence type="ECO:0000259" key="6">
    <source>
        <dbReference type="PROSITE" id="PS50127"/>
    </source>
</evidence>
<dbReference type="EnsemblMetazoa" id="CapteT224192">
    <property type="protein sequence ID" value="CapteP224192"/>
    <property type="gene ID" value="CapteG224192"/>
</dbReference>
<dbReference type="PANTHER" id="PTHR13326:SF31">
    <property type="entry name" value="PSEUDOURIDYLATE SYNTHASE 7 HOMOLOG"/>
    <property type="match status" value="1"/>
</dbReference>
<evidence type="ECO:0000313" key="8">
    <source>
        <dbReference type="EnsemblMetazoa" id="CapteP224192"/>
    </source>
</evidence>
<evidence type="ECO:0000313" key="7">
    <source>
        <dbReference type="EMBL" id="ELU02358.1"/>
    </source>
</evidence>
<evidence type="ECO:0000256" key="5">
    <source>
        <dbReference type="SAM" id="MobiDB-lite"/>
    </source>
</evidence>
<dbReference type="Proteomes" id="UP000014760">
    <property type="component" value="Unassembled WGS sequence"/>
</dbReference>
<dbReference type="PROSITE" id="PS50127">
    <property type="entry name" value="UBC_2"/>
    <property type="match status" value="1"/>
</dbReference>
<dbReference type="GO" id="GO:0001522">
    <property type="term" value="P:pseudouridine synthesis"/>
    <property type="evidence" value="ECO:0007669"/>
    <property type="project" value="InterPro"/>
</dbReference>
<keyword evidence="2" id="KW-0819">tRNA processing</keyword>
<dbReference type="GO" id="GO:0003723">
    <property type="term" value="F:RNA binding"/>
    <property type="evidence" value="ECO:0007669"/>
    <property type="project" value="InterPro"/>
</dbReference>
<dbReference type="Gene3D" id="3.30.2350.20">
    <property type="entry name" value="TruD, catalytic domain"/>
    <property type="match status" value="1"/>
</dbReference>
<dbReference type="Pfam" id="PF00179">
    <property type="entry name" value="UQ_con"/>
    <property type="match status" value="1"/>
</dbReference>
<dbReference type="FunCoup" id="R7UEY7">
    <property type="interactions" value="1677"/>
</dbReference>
<proteinExistence type="predicted"/>
<dbReference type="InterPro" id="IPR020103">
    <property type="entry name" value="PsdUridine_synth_cat_dom_sf"/>
</dbReference>
<dbReference type="InterPro" id="IPR042214">
    <property type="entry name" value="TruD_catalytic"/>
</dbReference>
<name>R7UEY7_CAPTE</name>
<dbReference type="OrthoDB" id="447290at2759"/>
<dbReference type="PIRSF" id="PIRSF037016">
    <property type="entry name" value="Pseudouridin_synth_euk_prd"/>
    <property type="match status" value="1"/>
</dbReference>
<dbReference type="AlphaFoldDB" id="R7UEY7"/>
<evidence type="ECO:0000313" key="9">
    <source>
        <dbReference type="Proteomes" id="UP000014760"/>
    </source>
</evidence>
<evidence type="ECO:0000256" key="2">
    <source>
        <dbReference type="ARBA" id="ARBA00022694"/>
    </source>
</evidence>
<dbReference type="PANTHER" id="PTHR13326">
    <property type="entry name" value="TRNA PSEUDOURIDINE SYNTHASE D"/>
    <property type="match status" value="1"/>
</dbReference>
<dbReference type="EMBL" id="AMQN01025093">
    <property type="status" value="NOT_ANNOTATED_CDS"/>
    <property type="molecule type" value="Genomic_DNA"/>
</dbReference>
<accession>R7UEY7</accession>
<feature type="domain" description="UBC core" evidence="6">
    <location>
        <begin position="1"/>
        <end position="88"/>
    </location>
</feature>
<feature type="compositionally biased region" description="Polar residues" evidence="5">
    <location>
        <begin position="48"/>
        <end position="57"/>
    </location>
</feature>
<dbReference type="SUPFAM" id="SSF55120">
    <property type="entry name" value="Pseudouridine synthase"/>
    <property type="match status" value="2"/>
</dbReference>
<dbReference type="GO" id="GO:0005634">
    <property type="term" value="C:nucleus"/>
    <property type="evidence" value="ECO:0007669"/>
    <property type="project" value="TreeGrafter"/>
</dbReference>
<feature type="region of interest" description="Disordered" evidence="5">
    <location>
        <begin position="43"/>
        <end position="70"/>
    </location>
</feature>
<feature type="active site" description="Glycyl thioester intermediate" evidence="4">
    <location>
        <position position="24"/>
    </location>
</feature>
<keyword evidence="1" id="KW-0808">Transferase</keyword>
<dbReference type="OMA" id="CETSSAY"/>
<dbReference type="HOGENOM" id="CLU_005281_0_1_1"/>
<evidence type="ECO:0000256" key="3">
    <source>
        <dbReference type="ARBA" id="ARBA00022786"/>
    </source>
</evidence>
<dbReference type="InterPro" id="IPR001656">
    <property type="entry name" value="PsdUridine_synth_TruD"/>
</dbReference>
<organism evidence="7">
    <name type="scientific">Capitella teleta</name>
    <name type="common">Polychaete worm</name>
    <dbReference type="NCBI Taxonomy" id="283909"/>
    <lineage>
        <taxon>Eukaryota</taxon>
        <taxon>Metazoa</taxon>
        <taxon>Spiralia</taxon>
        <taxon>Lophotrochozoa</taxon>
        <taxon>Annelida</taxon>
        <taxon>Polychaeta</taxon>
        <taxon>Sedentaria</taxon>
        <taxon>Scolecida</taxon>
        <taxon>Capitellidae</taxon>
        <taxon>Capitella</taxon>
    </lineage>
</organism>
<reference evidence="9" key="1">
    <citation type="submission" date="2012-12" db="EMBL/GenBank/DDBJ databases">
        <authorList>
            <person name="Hellsten U."/>
            <person name="Grimwood J."/>
            <person name="Chapman J.A."/>
            <person name="Shapiro H."/>
            <person name="Aerts A."/>
            <person name="Otillar R.P."/>
            <person name="Terry A.Y."/>
            <person name="Boore J.L."/>
            <person name="Simakov O."/>
            <person name="Marletaz F."/>
            <person name="Cho S.-J."/>
            <person name="Edsinger-Gonzales E."/>
            <person name="Havlak P."/>
            <person name="Kuo D.-H."/>
            <person name="Larsson T."/>
            <person name="Lv J."/>
            <person name="Arendt D."/>
            <person name="Savage R."/>
            <person name="Osoegawa K."/>
            <person name="de Jong P."/>
            <person name="Lindberg D.R."/>
            <person name="Seaver E.C."/>
            <person name="Weisblat D.A."/>
            <person name="Putnam N.H."/>
            <person name="Grigoriev I.V."/>
            <person name="Rokhsar D.S."/>
        </authorList>
    </citation>
    <scope>NUCLEOTIDE SEQUENCE</scope>
    <source>
        <strain evidence="9">I ESC-2004</strain>
    </source>
</reference>
<protein>
    <recommendedName>
        <fullName evidence="6">UBC core domain-containing protein</fullName>
    </recommendedName>
</protein>